<name>A0A9D4RQV8_DREPO</name>
<dbReference type="EMBL" id="JAIWYP010000002">
    <property type="protein sequence ID" value="KAH3875370.1"/>
    <property type="molecule type" value="Genomic_DNA"/>
</dbReference>
<gene>
    <name evidence="1" type="ORF">DPMN_038633</name>
</gene>
<comment type="caution">
    <text evidence="1">The sequence shown here is derived from an EMBL/GenBank/DDBJ whole genome shotgun (WGS) entry which is preliminary data.</text>
</comment>
<accession>A0A9D4RQV8</accession>
<reference evidence="1" key="2">
    <citation type="submission" date="2020-11" db="EMBL/GenBank/DDBJ databases">
        <authorList>
            <person name="McCartney M.A."/>
            <person name="Auch B."/>
            <person name="Kono T."/>
            <person name="Mallez S."/>
            <person name="Becker A."/>
            <person name="Gohl D.M."/>
            <person name="Silverstein K.A.T."/>
            <person name="Koren S."/>
            <person name="Bechman K.B."/>
            <person name="Herman A."/>
            <person name="Abrahante J.E."/>
            <person name="Garbe J."/>
        </authorList>
    </citation>
    <scope>NUCLEOTIDE SEQUENCE</scope>
    <source>
        <strain evidence="1">Duluth1</strain>
        <tissue evidence="1">Whole animal</tissue>
    </source>
</reference>
<sequence>MIGRSTHGYCPAINRHRIHCTCIGKIKVFPRDIYICGTELVMRPKDSGSCTWLDHVARFYAKHPQLPFSSQDTKEKCHSKANAIS</sequence>
<reference evidence="1" key="1">
    <citation type="journal article" date="2019" name="bioRxiv">
        <title>The Genome of the Zebra Mussel, Dreissena polymorpha: A Resource for Invasive Species Research.</title>
        <authorList>
            <person name="McCartney M.A."/>
            <person name="Auch B."/>
            <person name="Kono T."/>
            <person name="Mallez S."/>
            <person name="Zhang Y."/>
            <person name="Obille A."/>
            <person name="Becker A."/>
            <person name="Abrahante J.E."/>
            <person name="Garbe J."/>
            <person name="Badalamenti J.P."/>
            <person name="Herman A."/>
            <person name="Mangelson H."/>
            <person name="Liachko I."/>
            <person name="Sullivan S."/>
            <person name="Sone E.D."/>
            <person name="Koren S."/>
            <person name="Silverstein K.A.T."/>
            <person name="Beckman K.B."/>
            <person name="Gohl D.M."/>
        </authorList>
    </citation>
    <scope>NUCLEOTIDE SEQUENCE</scope>
    <source>
        <strain evidence="1">Duluth1</strain>
        <tissue evidence="1">Whole animal</tissue>
    </source>
</reference>
<evidence type="ECO:0000313" key="2">
    <source>
        <dbReference type="Proteomes" id="UP000828390"/>
    </source>
</evidence>
<organism evidence="1 2">
    <name type="scientific">Dreissena polymorpha</name>
    <name type="common">Zebra mussel</name>
    <name type="synonym">Mytilus polymorpha</name>
    <dbReference type="NCBI Taxonomy" id="45954"/>
    <lineage>
        <taxon>Eukaryota</taxon>
        <taxon>Metazoa</taxon>
        <taxon>Spiralia</taxon>
        <taxon>Lophotrochozoa</taxon>
        <taxon>Mollusca</taxon>
        <taxon>Bivalvia</taxon>
        <taxon>Autobranchia</taxon>
        <taxon>Heteroconchia</taxon>
        <taxon>Euheterodonta</taxon>
        <taxon>Imparidentia</taxon>
        <taxon>Neoheterodontei</taxon>
        <taxon>Myida</taxon>
        <taxon>Dreissenoidea</taxon>
        <taxon>Dreissenidae</taxon>
        <taxon>Dreissena</taxon>
    </lineage>
</organism>
<dbReference type="AlphaFoldDB" id="A0A9D4RQV8"/>
<evidence type="ECO:0000313" key="1">
    <source>
        <dbReference type="EMBL" id="KAH3875370.1"/>
    </source>
</evidence>
<protein>
    <submittedName>
        <fullName evidence="1">Uncharacterized protein</fullName>
    </submittedName>
</protein>
<proteinExistence type="predicted"/>
<keyword evidence="2" id="KW-1185">Reference proteome</keyword>
<dbReference type="Proteomes" id="UP000828390">
    <property type="component" value="Unassembled WGS sequence"/>
</dbReference>